<evidence type="ECO:0008006" key="10">
    <source>
        <dbReference type="Google" id="ProtNLM"/>
    </source>
</evidence>
<keyword evidence="6 8" id="KW-0472">Membrane</keyword>
<evidence type="ECO:0000256" key="1">
    <source>
        <dbReference type="ARBA" id="ARBA00004141"/>
    </source>
</evidence>
<accession>A0A7S3D4S5</accession>
<reference evidence="9" key="1">
    <citation type="submission" date="2021-01" db="EMBL/GenBank/DDBJ databases">
        <authorList>
            <person name="Corre E."/>
            <person name="Pelletier E."/>
            <person name="Niang G."/>
            <person name="Scheremetjew M."/>
            <person name="Finn R."/>
            <person name="Kale V."/>
            <person name="Holt S."/>
            <person name="Cochrane G."/>
            <person name="Meng A."/>
            <person name="Brown T."/>
            <person name="Cohen L."/>
        </authorList>
    </citation>
    <scope>NUCLEOTIDE SEQUENCE</scope>
    <source>
        <strain evidence="9">NIES-2562</strain>
    </source>
</reference>
<evidence type="ECO:0000313" key="9">
    <source>
        <dbReference type="EMBL" id="CAE0246373.1"/>
    </source>
</evidence>
<dbReference type="InterPro" id="IPR036259">
    <property type="entry name" value="MFS_trans_sf"/>
</dbReference>
<proteinExistence type="inferred from homology"/>
<keyword evidence="3" id="KW-0813">Transport</keyword>
<evidence type="ECO:0000256" key="3">
    <source>
        <dbReference type="ARBA" id="ARBA00022448"/>
    </source>
</evidence>
<organism evidence="9">
    <name type="scientific">Palpitomonas bilix</name>
    <dbReference type="NCBI Taxonomy" id="652834"/>
    <lineage>
        <taxon>Eukaryota</taxon>
        <taxon>Eukaryota incertae sedis</taxon>
    </lineage>
</organism>
<feature type="region of interest" description="Disordered" evidence="7">
    <location>
        <begin position="88"/>
        <end position="107"/>
    </location>
</feature>
<feature type="transmembrane region" description="Helical" evidence="8">
    <location>
        <begin position="252"/>
        <end position="272"/>
    </location>
</feature>
<feature type="transmembrane region" description="Helical" evidence="8">
    <location>
        <begin position="159"/>
        <end position="176"/>
    </location>
</feature>
<comment type="subcellular location">
    <subcellularLocation>
        <location evidence="1">Membrane</location>
        <topology evidence="1">Multi-pass membrane protein</topology>
    </subcellularLocation>
</comment>
<dbReference type="PRINTS" id="PR01130">
    <property type="entry name" value="DERENTRNSPRT"/>
</dbReference>
<feature type="region of interest" description="Disordered" evidence="7">
    <location>
        <begin position="57"/>
        <end position="78"/>
    </location>
</feature>
<dbReference type="PANTHER" id="PTHR10332">
    <property type="entry name" value="EQUILIBRATIVE NUCLEOSIDE TRANSPORTER"/>
    <property type="match status" value="1"/>
</dbReference>
<dbReference type="Pfam" id="PF01733">
    <property type="entry name" value="Nucleoside_tran"/>
    <property type="match status" value="1"/>
</dbReference>
<dbReference type="InterPro" id="IPR002259">
    <property type="entry name" value="Eqnu_transpt"/>
</dbReference>
<name>A0A7S3D4S5_9EUKA</name>
<evidence type="ECO:0000256" key="5">
    <source>
        <dbReference type="ARBA" id="ARBA00022989"/>
    </source>
</evidence>
<keyword evidence="5 8" id="KW-1133">Transmembrane helix</keyword>
<feature type="transmembrane region" description="Helical" evidence="8">
    <location>
        <begin position="492"/>
        <end position="514"/>
    </location>
</feature>
<dbReference type="GO" id="GO:0005337">
    <property type="term" value="F:nucleoside transmembrane transporter activity"/>
    <property type="evidence" value="ECO:0007669"/>
    <property type="project" value="InterPro"/>
</dbReference>
<evidence type="ECO:0000256" key="4">
    <source>
        <dbReference type="ARBA" id="ARBA00022692"/>
    </source>
</evidence>
<evidence type="ECO:0000256" key="8">
    <source>
        <dbReference type="SAM" id="Phobius"/>
    </source>
</evidence>
<feature type="transmembrane region" description="Helical" evidence="8">
    <location>
        <begin position="188"/>
        <end position="208"/>
    </location>
</feature>
<evidence type="ECO:0000256" key="7">
    <source>
        <dbReference type="SAM" id="MobiDB-lite"/>
    </source>
</evidence>
<feature type="transmembrane region" description="Helical" evidence="8">
    <location>
        <begin position="408"/>
        <end position="431"/>
    </location>
</feature>
<sequence>MLNTVPLKRPDVVHVVTVLVAVVSRLKKSLKWSNATYPLPFPPFTFTSAPATRKVSANMDELQTPSKLRSKRDNDLDSAEIPQCSTPLIGRKDATSTGKSTSRHAAEKNAPKDRWRLAFVILLIEGVAMLLPWNLFINASDYYQYRFRNSSYEHNFENYFSVANMTATFVAFAILLPFQTRLSVRKRVIGSIISNLCVFSATFALVFVEVGVDLLFALTLVSVTVAGATTAVLQGALYGLSGMFPAVYTQAVATGEGVAGVAVSVLAIVSLWSSPTSTAMHQIYSTVKISALAYFGTAIGFITLSLLLYFVLEKLDITVYYKRICGQAVGLASPSDSHWESRRSSSSSIEDSLLNALATDGRIRDVEAKGAPKEGGADSIKQRRLSDESESYIYALPKKAQLKMTVKAIAPVAAALFASFFITLSVFPSIVSQMYSEKNPNRLPSPPAGRFFGDLFVPSLFLLFNVGDFIGRTLAGFIRFRGRGIKLLWVPAVIRAGLVPLLLLCNVTGSVLPVVLDSDAFPFVLTLLLSLTNGYFGSACFMAAPDLVPGALRETAGSMMPFFLDAGLITGSAFSFVLRYITCSCNPLVS</sequence>
<dbReference type="EMBL" id="HBIB01012998">
    <property type="protein sequence ID" value="CAE0246373.1"/>
    <property type="molecule type" value="Transcribed_RNA"/>
</dbReference>
<dbReference type="PANTHER" id="PTHR10332:SF88">
    <property type="entry name" value="EQUILIBRATIVE NUCLEOSIDE TRANSPORTER 1, ISOFORM A"/>
    <property type="match status" value="1"/>
</dbReference>
<feature type="transmembrane region" description="Helical" evidence="8">
    <location>
        <begin position="117"/>
        <end position="139"/>
    </location>
</feature>
<feature type="transmembrane region" description="Helical" evidence="8">
    <location>
        <begin position="520"/>
        <end position="541"/>
    </location>
</feature>
<comment type="similarity">
    <text evidence="2">Belongs to the SLC29A/ENT transporter (TC 2.A.57) family.</text>
</comment>
<feature type="transmembrane region" description="Helical" evidence="8">
    <location>
        <begin position="292"/>
        <end position="312"/>
    </location>
</feature>
<keyword evidence="4 8" id="KW-0812">Transmembrane</keyword>
<protein>
    <recommendedName>
        <fullName evidence="10">Nucleoside transporter</fullName>
    </recommendedName>
</protein>
<evidence type="ECO:0000256" key="2">
    <source>
        <dbReference type="ARBA" id="ARBA00007965"/>
    </source>
</evidence>
<dbReference type="AlphaFoldDB" id="A0A7S3D4S5"/>
<dbReference type="GO" id="GO:0005886">
    <property type="term" value="C:plasma membrane"/>
    <property type="evidence" value="ECO:0007669"/>
    <property type="project" value="TreeGrafter"/>
</dbReference>
<feature type="transmembrane region" description="Helical" evidence="8">
    <location>
        <begin position="562"/>
        <end position="581"/>
    </location>
</feature>
<dbReference type="SUPFAM" id="SSF103473">
    <property type="entry name" value="MFS general substrate transporter"/>
    <property type="match status" value="1"/>
</dbReference>
<gene>
    <name evidence="9" type="ORF">PBIL07802_LOCUS8556</name>
</gene>
<evidence type="ECO:0000256" key="6">
    <source>
        <dbReference type="ARBA" id="ARBA00023136"/>
    </source>
</evidence>
<feature type="transmembrane region" description="Helical" evidence="8">
    <location>
        <begin position="214"/>
        <end position="240"/>
    </location>
</feature>